<reference evidence="1 2" key="1">
    <citation type="submission" date="2020-08" db="EMBL/GenBank/DDBJ databases">
        <title>Amycolatopsis echigonensis JCM 21831.</title>
        <authorList>
            <person name="Tedsree N."/>
            <person name="Kuncharoen N."/>
            <person name="Likhitwitayawuid K."/>
            <person name="Tanasupawat S."/>
        </authorList>
    </citation>
    <scope>NUCLEOTIDE SEQUENCE [LARGE SCALE GENOMIC DNA]</scope>
    <source>
        <strain evidence="1 2">JCM 21831</strain>
    </source>
</reference>
<dbReference type="EMBL" id="JACJHR010000070">
    <property type="protein sequence ID" value="MBB2504313.1"/>
    <property type="molecule type" value="Genomic_DNA"/>
</dbReference>
<proteinExistence type="predicted"/>
<accession>A0A8E1W5Z9</accession>
<dbReference type="Pfam" id="PF17236">
    <property type="entry name" value="SU10_MCP"/>
    <property type="match status" value="1"/>
</dbReference>
<gene>
    <name evidence="1" type="ORF">H5411_34870</name>
</gene>
<dbReference type="Gene3D" id="2.40.30.20">
    <property type="match status" value="1"/>
</dbReference>
<dbReference type="Proteomes" id="UP000550260">
    <property type="component" value="Unassembled WGS sequence"/>
</dbReference>
<dbReference type="RefSeq" id="WP_183126269.1">
    <property type="nucleotide sequence ID" value="NZ_JACJHR010000070.1"/>
</dbReference>
<comment type="caution">
    <text evidence="1">The sequence shown here is derived from an EMBL/GenBank/DDBJ whole genome shotgun (WGS) entry which is preliminary data.</text>
</comment>
<name>A0A8E1W5Z9_9PSEU</name>
<organism evidence="1 2">
    <name type="scientific">Amycolatopsis echigonensis</name>
    <dbReference type="NCBI Taxonomy" id="2576905"/>
    <lineage>
        <taxon>Bacteria</taxon>
        <taxon>Bacillati</taxon>
        <taxon>Actinomycetota</taxon>
        <taxon>Actinomycetes</taxon>
        <taxon>Pseudonocardiales</taxon>
        <taxon>Pseudonocardiaceae</taxon>
        <taxon>Amycolatopsis</taxon>
    </lineage>
</organism>
<dbReference type="InterPro" id="IPR035198">
    <property type="entry name" value="SU10_MCP"/>
</dbReference>
<evidence type="ECO:0000313" key="1">
    <source>
        <dbReference type="EMBL" id="MBB2504313.1"/>
    </source>
</evidence>
<protein>
    <submittedName>
        <fullName evidence="1">DUF5309 family protein</fullName>
    </submittedName>
</protein>
<sequence length="397" mass="42190">MSGITALGTSYNLPNYSGILYALTPADTPFFSAIGGLSGGGGQAADYEFEWETYDLRDAAQNTVLEGQDAPAEQNRVRGNATNILQIHQETVGVSYTKQAANQRKSGLNNGQSNPVLNELDWQTEQMLKQMVRDINWSFINGVYQKPSDNTTARKTRGLMSAIASNVTDAAGGVTATGTAAASTDLITLTTHGLVAGDTVTFSNVGTATPLIAGQAYYVLANGLTANDFKVSRTKNGVPVDITANGTVVWSKGVALTKTMVDDTLQMAYDNGGLSEQATATLLCGSAQKRAITNAYVTAGNYVRKELVGNVGGVTVDRIDTDFGTLNVMLDRAMSQSSVAIVSMEQCSPVYLDIPGKGHFFQEPLAKTGAKDRNQIYGEVGLKYGNERAHAKILNLK</sequence>
<evidence type="ECO:0000313" key="2">
    <source>
        <dbReference type="Proteomes" id="UP000550260"/>
    </source>
</evidence>
<dbReference type="AlphaFoldDB" id="A0A8E1W5Z9"/>
<dbReference type="InterPro" id="IPR023366">
    <property type="entry name" value="ATP_synth_asu-like_sf"/>
</dbReference>